<dbReference type="Proteomes" id="UP000222888">
    <property type="component" value="Segment"/>
</dbReference>
<evidence type="ECO:0000313" key="2">
    <source>
        <dbReference type="Proteomes" id="UP000222888"/>
    </source>
</evidence>
<protein>
    <submittedName>
        <fullName evidence="1">Uncharacterized protein</fullName>
    </submittedName>
</protein>
<evidence type="ECO:0000313" key="1">
    <source>
        <dbReference type="EMBL" id="ALY08659.1"/>
    </source>
</evidence>
<name>A0A0U4K6I4_9CAUD</name>
<dbReference type="RefSeq" id="YP_009603432.1">
    <property type="nucleotide sequence ID" value="NC_041951.1"/>
</dbReference>
<organism evidence="1 2">
    <name type="scientific">Arthrobacter phage CapnMurica</name>
    <dbReference type="NCBI Taxonomy" id="1772294"/>
    <lineage>
        <taxon>Viruses</taxon>
        <taxon>Duplodnaviria</taxon>
        <taxon>Heunggongvirae</taxon>
        <taxon>Uroviricota</taxon>
        <taxon>Caudoviricetes</taxon>
        <taxon>Gordonvirus</taxon>
        <taxon>Gordonvirus captnmurica</taxon>
    </lineage>
</organism>
<dbReference type="EMBL" id="KU160641">
    <property type="protein sequence ID" value="ALY08659.1"/>
    <property type="molecule type" value="Genomic_DNA"/>
</dbReference>
<dbReference type="KEGG" id="vg:40079312"/>
<reference evidence="1 2" key="1">
    <citation type="submission" date="2015-11" db="EMBL/GenBank/DDBJ databases">
        <authorList>
            <person name="Amegashie A.K."/>
            <person name="Borst K.R."/>
            <person name="Casazza W.J."/>
            <person name="Chen K.H."/>
            <person name="Evans D.R."/>
            <person name="Huang J."/>
            <person name="Kaku B.M."/>
            <person name="Khetarpal S.K."/>
            <person name="Keifer M.E."/>
            <person name="Kolev H.M."/>
            <person name="McDonald H.N."/>
            <person name="Nkangabwa M.S."/>
            <person name="Rickstrew G.A."/>
            <person name="Schlossman J.R."/>
            <person name="Tender C.M."/>
            <person name="Thomas C.G."/>
            <person name="Vanderveen L.N."/>
            <person name="Varma R.N."/>
            <person name="Wong N."/>
            <person name="Zhang C.W."/>
            <person name="Cutting C.L."/>
            <person name="Davison P.A."/>
            <person name="Braun M.A."/>
            <person name="Lopez A.J."/>
            <person name="Jarvik J.W."/>
            <person name="Bradley K.W."/>
            <person name="Asai D.J."/>
            <person name="Bowman C.A."/>
            <person name="Russell D.A."/>
            <person name="Pope W.H."/>
            <person name="Jacobs-Sera D."/>
            <person name="Hendrix R.W."/>
            <person name="Hatfull G.F."/>
        </authorList>
    </citation>
    <scope>NUCLEOTIDE SEQUENCE [LARGE SCALE GENOMIC DNA]</scope>
</reference>
<dbReference type="GeneID" id="40079312"/>
<sequence length="96" mass="11612">MARYRQKPEHVDARQFTGGRENAEEVLLWLRSKGCEASWVDNQTVLDIHLVERLQFKTPESKNIIRSAYRKDWIVLKDSNWRIFSEKSFRERFEKI</sequence>
<accession>A0A0U4K6I4</accession>
<keyword evidence="2" id="KW-1185">Reference proteome</keyword>
<dbReference type="OrthoDB" id="34911at10239"/>
<gene>
    <name evidence="1" type="primary">59</name>
    <name evidence="1" type="ORF">CAPNMURICA_59</name>
</gene>
<proteinExistence type="predicted"/>